<keyword evidence="7" id="KW-0235">DNA replication</keyword>
<dbReference type="InterPro" id="IPR040982">
    <property type="entry name" value="DNA_pol3_finger"/>
</dbReference>
<evidence type="ECO:0000256" key="3">
    <source>
        <dbReference type="ARBA" id="ARBA00012417"/>
    </source>
</evidence>
<keyword evidence="6" id="KW-0548">Nucleotidyltransferase</keyword>
<dbReference type="NCBIfam" id="NF004226">
    <property type="entry name" value="PRK05673.1"/>
    <property type="match status" value="1"/>
</dbReference>
<dbReference type="Gene3D" id="3.20.20.140">
    <property type="entry name" value="Metal-dependent hydrolases"/>
    <property type="match status" value="1"/>
</dbReference>
<dbReference type="CDD" id="cd12113">
    <property type="entry name" value="PHP_PolIIIA_DnaE3"/>
    <property type="match status" value="1"/>
</dbReference>
<dbReference type="SUPFAM" id="SSF89550">
    <property type="entry name" value="PHP domain-like"/>
    <property type="match status" value="1"/>
</dbReference>
<dbReference type="PANTHER" id="PTHR32294">
    <property type="entry name" value="DNA POLYMERASE III SUBUNIT ALPHA"/>
    <property type="match status" value="1"/>
</dbReference>
<protein>
    <recommendedName>
        <fullName evidence="4">DNA polymerase III subunit alpha</fullName>
        <ecNumber evidence="3">2.7.7.7</ecNumber>
    </recommendedName>
</protein>
<comment type="catalytic activity">
    <reaction evidence="9">
        <text>DNA(n) + a 2'-deoxyribonucleoside 5'-triphosphate = DNA(n+1) + diphosphate</text>
        <dbReference type="Rhea" id="RHEA:22508"/>
        <dbReference type="Rhea" id="RHEA-COMP:17339"/>
        <dbReference type="Rhea" id="RHEA-COMP:17340"/>
        <dbReference type="ChEBI" id="CHEBI:33019"/>
        <dbReference type="ChEBI" id="CHEBI:61560"/>
        <dbReference type="ChEBI" id="CHEBI:173112"/>
        <dbReference type="EC" id="2.7.7.7"/>
    </reaction>
</comment>
<gene>
    <name evidence="11" type="primary">dnaE</name>
    <name evidence="11" type="ORF">GCM10010123_14260</name>
</gene>
<dbReference type="AlphaFoldDB" id="A0A8J3B5W0"/>
<evidence type="ECO:0000313" key="11">
    <source>
        <dbReference type="EMBL" id="GGJ85768.1"/>
    </source>
</evidence>
<evidence type="ECO:0000256" key="9">
    <source>
        <dbReference type="ARBA" id="ARBA00049244"/>
    </source>
</evidence>
<dbReference type="Pfam" id="PF07733">
    <property type="entry name" value="DNA_pol3_alpha"/>
    <property type="match status" value="1"/>
</dbReference>
<sequence length="1179" mass="129577">MTDPFVHLHVHTEYSMLDGAARLGDLFAEADRLGMPALAMSDHGNMFGAYDFYQQAVRAGVKPIIGVESYVTPNSPRQDRTRVRWAEGGENDVSGGGAYTHMTMLAADADGLHNLFRMQSRASIEGYYFKPRADRELLHAYGKGLIATTGCPSGEIQTWLRIGNFEKACESAGEFADIFGRDNFYLELMDHGLDIETRVRADLIRLGRKLNLKPVATNDLHYTYADDADAHEVLLCVQSGSTMADPKRFRFDARDFYLKSAEEMRALWDAEVPGACDNTLEIADKIGDYASVFASRNLMPQFPVPPGETEESVLRRDVLRGLAHRFPGGVPDDRMTQAEYELDVIITMGFPGYFLVTADLVAYAKREGIRVGPGRGSAAGALIAYALGITELDPMQHGLLFERFLNPDRISMPDIDMDFDERRRGDMIRYATEKYGDARVAQIITYGTIKAKAAIKDASRVLGYPFAMGDRITKAMPPAVMGKDIPLTGIFDPAHKRYPEAAEFRQLYESDAEVAKIVDTAKGLEGLKRQWGVHAAGVILSRDPLIDVLPIQKREQDGAIITQWDMGACESIGLLKMDFLGLRNLTIMDDCLDGIRDNKGIDLVLETLPLDDKPTYELLSRGDTLGVFQFDGGPMRALLRSMAPDNFEDISAVGALYRPGPMGANAHNDYADRKNKRKPVVPIHPELAEALEDVLGDTFGLIVYQEQVMAIAQKLAGYSLGAADLLRRAMGKKKKEILDKEYVPFSGGMKANGFSEDAIRTLWDILVPFSDYAFNKAHSAAYGLVSYWTAYLKANHPAEYMAALLTSVGDDKDKSAIYLAECRRMGIKVLPPDVNESAARFTAVGTDIRFGLAAVRNVGTNVVESVRRCRKDKGAYTDFYDYLRKIDAVACNKKSIESLIKAGAFDSMEHPRRGLLAIHADAVESFMDLKKNEAVGQYDLFGDAFAAADGAGAPGPMTVTPTIPTDEWDKADLLAFEREMLGLYVSDHPLLGVEHVLNAAADLPIAGLGEEGNVADGQVITLAGILSGVQRRITKQGRAWASATLEDLGGAVEVLFFPNTYELIGQYVAEDAIVVVKGRVDRRDDQPRLMAMDLSIPDITAIDEVRPLVLTLPTPRCTPPVVDRLREVLVSHPGRAEVHVKLVNGSRHRLLRLNPHRVAPTTALKADLKALLGPSAVTG</sequence>
<evidence type="ECO:0000256" key="4">
    <source>
        <dbReference type="ARBA" id="ARBA00019114"/>
    </source>
</evidence>
<comment type="caution">
    <text evidence="11">The sequence shown here is derived from an EMBL/GenBank/DDBJ whole genome shotgun (WGS) entry which is preliminary data.</text>
</comment>
<reference evidence="11" key="1">
    <citation type="journal article" date="2014" name="Int. J. Syst. Evol. Microbiol.">
        <title>Complete genome sequence of Corynebacterium casei LMG S-19264T (=DSM 44701T), isolated from a smear-ripened cheese.</title>
        <authorList>
            <consortium name="US DOE Joint Genome Institute (JGI-PGF)"/>
            <person name="Walter F."/>
            <person name="Albersmeier A."/>
            <person name="Kalinowski J."/>
            <person name="Ruckert C."/>
        </authorList>
    </citation>
    <scope>NUCLEOTIDE SEQUENCE</scope>
    <source>
        <strain evidence="11">JCM 3090</strain>
    </source>
</reference>
<feature type="domain" description="Polymerase/histidinol phosphatase N-terminal" evidence="10">
    <location>
        <begin position="6"/>
        <end position="73"/>
    </location>
</feature>
<dbReference type="GO" id="GO:0005737">
    <property type="term" value="C:cytoplasm"/>
    <property type="evidence" value="ECO:0007669"/>
    <property type="project" value="UniProtKB-SubCell"/>
</dbReference>
<dbReference type="Gene3D" id="1.10.150.870">
    <property type="match status" value="1"/>
</dbReference>
<dbReference type="InterPro" id="IPR004365">
    <property type="entry name" value="NA-bd_OB_tRNA"/>
</dbReference>
<name>A0A8J3B5W0_9ACTN</name>
<dbReference type="InterPro" id="IPR004805">
    <property type="entry name" value="DnaE2/DnaE/PolC"/>
</dbReference>
<dbReference type="GO" id="GO:0006260">
    <property type="term" value="P:DNA replication"/>
    <property type="evidence" value="ECO:0007669"/>
    <property type="project" value="UniProtKB-KW"/>
</dbReference>
<dbReference type="Pfam" id="PF02811">
    <property type="entry name" value="PHP"/>
    <property type="match status" value="1"/>
</dbReference>
<comment type="similarity">
    <text evidence="2">Belongs to the DNA polymerase type-C family. DnaE subfamily.</text>
</comment>
<keyword evidence="8" id="KW-0239">DNA-directed DNA polymerase</keyword>
<keyword evidence="12" id="KW-1185">Reference proteome</keyword>
<dbReference type="Pfam" id="PF14579">
    <property type="entry name" value="HHH_6"/>
    <property type="match status" value="1"/>
</dbReference>
<organism evidence="11 12">
    <name type="scientific">Pilimelia anulata</name>
    <dbReference type="NCBI Taxonomy" id="53371"/>
    <lineage>
        <taxon>Bacteria</taxon>
        <taxon>Bacillati</taxon>
        <taxon>Actinomycetota</taxon>
        <taxon>Actinomycetes</taxon>
        <taxon>Micromonosporales</taxon>
        <taxon>Micromonosporaceae</taxon>
        <taxon>Pilimelia</taxon>
    </lineage>
</organism>
<evidence type="ECO:0000256" key="8">
    <source>
        <dbReference type="ARBA" id="ARBA00022932"/>
    </source>
</evidence>
<reference evidence="11" key="2">
    <citation type="submission" date="2020-09" db="EMBL/GenBank/DDBJ databases">
        <authorList>
            <person name="Sun Q."/>
            <person name="Ohkuma M."/>
        </authorList>
    </citation>
    <scope>NUCLEOTIDE SEQUENCE</scope>
    <source>
        <strain evidence="11">JCM 3090</strain>
    </source>
</reference>
<evidence type="ECO:0000313" key="12">
    <source>
        <dbReference type="Proteomes" id="UP000649739"/>
    </source>
</evidence>
<dbReference type="Gene3D" id="1.10.10.1600">
    <property type="entry name" value="Bacterial DNA polymerase III alpha subunit, thumb domain"/>
    <property type="match status" value="1"/>
</dbReference>
<proteinExistence type="inferred from homology"/>
<evidence type="ECO:0000256" key="1">
    <source>
        <dbReference type="ARBA" id="ARBA00004496"/>
    </source>
</evidence>
<evidence type="ECO:0000256" key="5">
    <source>
        <dbReference type="ARBA" id="ARBA00022679"/>
    </source>
</evidence>
<dbReference type="InterPro" id="IPR016195">
    <property type="entry name" value="Pol/histidinol_Pase-like"/>
</dbReference>
<dbReference type="SMART" id="SM00481">
    <property type="entry name" value="POLIIIAc"/>
    <property type="match status" value="1"/>
</dbReference>
<evidence type="ECO:0000256" key="2">
    <source>
        <dbReference type="ARBA" id="ARBA00009496"/>
    </source>
</evidence>
<dbReference type="RefSeq" id="WP_189169215.1">
    <property type="nucleotide sequence ID" value="NZ_BMQB01000002.1"/>
</dbReference>
<dbReference type="PANTHER" id="PTHR32294:SF0">
    <property type="entry name" value="DNA POLYMERASE III SUBUNIT ALPHA"/>
    <property type="match status" value="1"/>
</dbReference>
<dbReference type="Pfam" id="PF01336">
    <property type="entry name" value="tRNA_anti-codon"/>
    <property type="match status" value="1"/>
</dbReference>
<dbReference type="Proteomes" id="UP000649739">
    <property type="component" value="Unassembled WGS sequence"/>
</dbReference>
<dbReference type="NCBIfam" id="TIGR00594">
    <property type="entry name" value="polc"/>
    <property type="match status" value="1"/>
</dbReference>
<dbReference type="InterPro" id="IPR041931">
    <property type="entry name" value="DNA_pol3_alpha_thumb_dom"/>
</dbReference>
<dbReference type="EC" id="2.7.7.7" evidence="3"/>
<dbReference type="GO" id="GO:0003676">
    <property type="term" value="F:nucleic acid binding"/>
    <property type="evidence" value="ECO:0007669"/>
    <property type="project" value="InterPro"/>
</dbReference>
<dbReference type="GO" id="GO:0008408">
    <property type="term" value="F:3'-5' exonuclease activity"/>
    <property type="evidence" value="ECO:0007669"/>
    <property type="project" value="InterPro"/>
</dbReference>
<dbReference type="InterPro" id="IPR011708">
    <property type="entry name" value="DNA_pol3_alpha_NTPase_dom"/>
</dbReference>
<keyword evidence="5" id="KW-0808">Transferase</keyword>
<comment type="subcellular location">
    <subcellularLocation>
        <location evidence="1">Cytoplasm</location>
    </subcellularLocation>
</comment>
<dbReference type="InterPro" id="IPR003141">
    <property type="entry name" value="Pol/His_phosphatase_N"/>
</dbReference>
<dbReference type="GO" id="GO:0003887">
    <property type="term" value="F:DNA-directed DNA polymerase activity"/>
    <property type="evidence" value="ECO:0007669"/>
    <property type="project" value="UniProtKB-KW"/>
</dbReference>
<evidence type="ECO:0000256" key="7">
    <source>
        <dbReference type="ARBA" id="ARBA00022705"/>
    </source>
</evidence>
<accession>A0A8J3B5W0</accession>
<dbReference type="Pfam" id="PF17657">
    <property type="entry name" value="DNA_pol3_finger"/>
    <property type="match status" value="1"/>
</dbReference>
<evidence type="ECO:0000259" key="10">
    <source>
        <dbReference type="SMART" id="SM00481"/>
    </source>
</evidence>
<evidence type="ECO:0000256" key="6">
    <source>
        <dbReference type="ARBA" id="ARBA00022695"/>
    </source>
</evidence>
<dbReference type="InterPro" id="IPR004013">
    <property type="entry name" value="PHP_dom"/>
</dbReference>
<dbReference type="EMBL" id="BMQB01000002">
    <property type="protein sequence ID" value="GGJ85768.1"/>
    <property type="molecule type" value="Genomic_DNA"/>
</dbReference>
<dbReference type="InterPro" id="IPR029460">
    <property type="entry name" value="DNAPol_HHH"/>
</dbReference>
<dbReference type="CDD" id="cd04485">
    <property type="entry name" value="DnaE_OBF"/>
    <property type="match status" value="1"/>
</dbReference>